<accession>A0A2W7RYM7</accession>
<keyword evidence="4" id="KW-1185">Reference proteome</keyword>
<dbReference type="Proteomes" id="UP000249720">
    <property type="component" value="Unassembled WGS sequence"/>
</dbReference>
<dbReference type="PANTHER" id="PTHR46401:SF2">
    <property type="entry name" value="GLYCOSYLTRANSFERASE WBBK-RELATED"/>
    <property type="match status" value="1"/>
</dbReference>
<dbReference type="AlphaFoldDB" id="A0A2W7RYM7"/>
<dbReference type="InterPro" id="IPR028098">
    <property type="entry name" value="Glyco_trans_4-like_N"/>
</dbReference>
<evidence type="ECO:0000313" key="3">
    <source>
        <dbReference type="EMBL" id="PZX65898.1"/>
    </source>
</evidence>
<comment type="caution">
    <text evidence="3">The sequence shown here is derived from an EMBL/GenBank/DDBJ whole genome shotgun (WGS) entry which is preliminary data.</text>
</comment>
<dbReference type="GO" id="GO:0009103">
    <property type="term" value="P:lipopolysaccharide biosynthetic process"/>
    <property type="evidence" value="ECO:0007669"/>
    <property type="project" value="TreeGrafter"/>
</dbReference>
<dbReference type="Pfam" id="PF13692">
    <property type="entry name" value="Glyco_trans_1_4"/>
    <property type="match status" value="1"/>
</dbReference>
<evidence type="ECO:0000256" key="1">
    <source>
        <dbReference type="ARBA" id="ARBA00022679"/>
    </source>
</evidence>
<name>A0A2W7RYM7_9BACT</name>
<organism evidence="3 4">
    <name type="scientific">Hydrotalea sandarakina</name>
    <dbReference type="NCBI Taxonomy" id="1004304"/>
    <lineage>
        <taxon>Bacteria</taxon>
        <taxon>Pseudomonadati</taxon>
        <taxon>Bacteroidota</taxon>
        <taxon>Chitinophagia</taxon>
        <taxon>Chitinophagales</taxon>
        <taxon>Chitinophagaceae</taxon>
        <taxon>Hydrotalea</taxon>
    </lineage>
</organism>
<evidence type="ECO:0000259" key="2">
    <source>
        <dbReference type="Pfam" id="PF13439"/>
    </source>
</evidence>
<evidence type="ECO:0000313" key="4">
    <source>
        <dbReference type="Proteomes" id="UP000249720"/>
    </source>
</evidence>
<dbReference type="GO" id="GO:0016757">
    <property type="term" value="F:glycosyltransferase activity"/>
    <property type="evidence" value="ECO:0007669"/>
    <property type="project" value="TreeGrafter"/>
</dbReference>
<proteinExistence type="predicted"/>
<gene>
    <name evidence="3" type="ORF">LX80_00392</name>
</gene>
<feature type="domain" description="Glycosyltransferase subfamily 4-like N-terminal" evidence="2">
    <location>
        <begin position="60"/>
        <end position="170"/>
    </location>
</feature>
<dbReference type="RefSeq" id="WP_111293344.1">
    <property type="nucleotide sequence ID" value="NZ_QKZV01000001.1"/>
</dbReference>
<dbReference type="OrthoDB" id="9807209at2"/>
<dbReference type="EMBL" id="QKZV01000001">
    <property type="protein sequence ID" value="PZX65898.1"/>
    <property type="molecule type" value="Genomic_DNA"/>
</dbReference>
<sequence length="374" mass="43037">MRILAIVSYKVFPAEMGGQKGIVDFYKSLAHFDEIFIACAENNNWNDIPFEHKYNQLYVQGRGIANLIKVPALIQYIKRNNIQAIIIEHSYWGWLGYLLHIFTGLPYIIHSHNIEGFRFKLLNRSYWKLYLKYEKWMHQLCTYNFFKCEEDADYAIKHWKLHPSKLAIVRYGTFQQFPPSTSEKNKARKAICSKYNIAENNCLLLFNGTLNYAPNIEALQNIIHYVIPLLRHKQFNFTLIICGTALPTFLKDAFEPIAEIKYIGFVRNIDEMNLGVDAFIHPGTMATGIKTKLVEALAQNTTVITTTSGSRGIPNNIAQEKLWIVADNDMNALAEAIILATKFNKETPNSFYKAFFWGNIAQNAHSILENLHGK</sequence>
<dbReference type="Gene3D" id="3.40.50.2000">
    <property type="entry name" value="Glycogen Phosphorylase B"/>
    <property type="match status" value="2"/>
</dbReference>
<dbReference type="Pfam" id="PF13439">
    <property type="entry name" value="Glyco_transf_4"/>
    <property type="match status" value="1"/>
</dbReference>
<dbReference type="PANTHER" id="PTHR46401">
    <property type="entry name" value="GLYCOSYLTRANSFERASE WBBK-RELATED"/>
    <property type="match status" value="1"/>
</dbReference>
<reference evidence="3 4" key="1">
    <citation type="submission" date="2018-06" db="EMBL/GenBank/DDBJ databases">
        <title>Genomic Encyclopedia of Archaeal and Bacterial Type Strains, Phase II (KMG-II): from individual species to whole genera.</title>
        <authorList>
            <person name="Goeker M."/>
        </authorList>
    </citation>
    <scope>NUCLEOTIDE SEQUENCE [LARGE SCALE GENOMIC DNA]</scope>
    <source>
        <strain evidence="3 4">DSM 23241</strain>
    </source>
</reference>
<protein>
    <submittedName>
        <fullName evidence="3">Glycosyl transferase family 4</fullName>
    </submittedName>
</protein>
<dbReference type="SUPFAM" id="SSF53756">
    <property type="entry name" value="UDP-Glycosyltransferase/glycogen phosphorylase"/>
    <property type="match status" value="1"/>
</dbReference>
<keyword evidence="1 3" id="KW-0808">Transferase</keyword>